<dbReference type="Proteomes" id="UP000734854">
    <property type="component" value="Unassembled WGS sequence"/>
</dbReference>
<reference evidence="9 10" key="1">
    <citation type="submission" date="2020-08" db="EMBL/GenBank/DDBJ databases">
        <title>Plant Genome Project.</title>
        <authorList>
            <person name="Zhang R.-G."/>
        </authorList>
    </citation>
    <scope>NUCLEOTIDE SEQUENCE [LARGE SCALE GENOMIC DNA]</scope>
    <source>
        <tissue evidence="9">Rhizome</tissue>
    </source>
</reference>
<evidence type="ECO:0000313" key="10">
    <source>
        <dbReference type="Proteomes" id="UP000734854"/>
    </source>
</evidence>
<dbReference type="PANTHER" id="PTHR11946">
    <property type="entry name" value="VALYL-TRNA SYNTHETASES"/>
    <property type="match status" value="1"/>
</dbReference>
<protein>
    <recommendedName>
        <fullName evidence="1">valine--tRNA ligase</fullName>
        <ecNumber evidence="1">6.1.1.9</ecNumber>
    </recommendedName>
    <alternativeName>
        <fullName evidence="7">Valyl-tRNA synthetase</fullName>
    </alternativeName>
</protein>
<comment type="caution">
    <text evidence="9">The sequence shown here is derived from an EMBL/GenBank/DDBJ whole genome shotgun (WGS) entry which is preliminary data.</text>
</comment>
<dbReference type="InterPro" id="IPR002300">
    <property type="entry name" value="aa-tRNA-synth_Ia"/>
</dbReference>
<keyword evidence="4" id="KW-0067">ATP-binding</keyword>
<dbReference type="InterPro" id="IPR002303">
    <property type="entry name" value="Valyl-tRNA_ligase"/>
</dbReference>
<sequence length="279" mass="31863">MKADSVICIFTTLLEALRSFCQKNSFSWFSVSFVDVILQYVDKEFGTGVLKISPGHDHNDYHIARKLGLPILNVMNKDGTLNEVAGIYCGLDRFEARKKVWSDLEETDLAVKKEPHVLRVPRSQCGGEVIEPLVSKQWFVTMEPLAEKALHAVENGELTILPERFEKLWWGHRIPVWYVVGKDNEEDYIVARNAEEALVKAHAKYGKSVEIYQDPDVLDTWFSSGLWPFRTLGWPDKNAEDFKQFYPTTILETSSDGMMGIEFTGVFPFFFGDAGREII</sequence>
<evidence type="ECO:0000256" key="2">
    <source>
        <dbReference type="ARBA" id="ARBA00022598"/>
    </source>
</evidence>
<keyword evidence="5" id="KW-0648">Protein biosynthesis</keyword>
<accession>A0A8J5LDT0</accession>
<dbReference type="Gene3D" id="3.40.50.620">
    <property type="entry name" value="HUPs"/>
    <property type="match status" value="1"/>
</dbReference>
<dbReference type="GO" id="GO:0004832">
    <property type="term" value="F:valine-tRNA ligase activity"/>
    <property type="evidence" value="ECO:0007669"/>
    <property type="project" value="UniProtKB-EC"/>
</dbReference>
<dbReference type="GO" id="GO:0002161">
    <property type="term" value="F:aminoacyl-tRNA deacylase activity"/>
    <property type="evidence" value="ECO:0007669"/>
    <property type="project" value="InterPro"/>
</dbReference>
<evidence type="ECO:0000256" key="6">
    <source>
        <dbReference type="ARBA" id="ARBA00023146"/>
    </source>
</evidence>
<keyword evidence="3" id="KW-0547">Nucleotide-binding</keyword>
<evidence type="ECO:0000256" key="5">
    <source>
        <dbReference type="ARBA" id="ARBA00022917"/>
    </source>
</evidence>
<evidence type="ECO:0000256" key="3">
    <source>
        <dbReference type="ARBA" id="ARBA00022741"/>
    </source>
</evidence>
<feature type="domain" description="Aminoacyl-tRNA synthetase class Ia" evidence="8">
    <location>
        <begin position="167"/>
        <end position="259"/>
    </location>
</feature>
<dbReference type="EMBL" id="JACMSC010000009">
    <property type="protein sequence ID" value="KAG6509287.1"/>
    <property type="molecule type" value="Genomic_DNA"/>
</dbReference>
<keyword evidence="2" id="KW-0436">Ligase</keyword>
<keyword evidence="10" id="KW-1185">Reference proteome</keyword>
<evidence type="ECO:0000256" key="4">
    <source>
        <dbReference type="ARBA" id="ARBA00022840"/>
    </source>
</evidence>
<dbReference type="AlphaFoldDB" id="A0A8J5LDT0"/>
<dbReference type="Pfam" id="PF00133">
    <property type="entry name" value="tRNA-synt_1"/>
    <property type="match status" value="1"/>
</dbReference>
<name>A0A8J5LDT0_ZINOF</name>
<dbReference type="GO" id="GO:0005524">
    <property type="term" value="F:ATP binding"/>
    <property type="evidence" value="ECO:0007669"/>
    <property type="project" value="UniProtKB-KW"/>
</dbReference>
<dbReference type="GO" id="GO:0006438">
    <property type="term" value="P:valyl-tRNA aminoacylation"/>
    <property type="evidence" value="ECO:0007669"/>
    <property type="project" value="InterPro"/>
</dbReference>
<evidence type="ECO:0000313" key="9">
    <source>
        <dbReference type="EMBL" id="KAG6509287.1"/>
    </source>
</evidence>
<evidence type="ECO:0000256" key="7">
    <source>
        <dbReference type="ARBA" id="ARBA00029936"/>
    </source>
</evidence>
<keyword evidence="6" id="KW-0030">Aminoacyl-tRNA synthetase</keyword>
<dbReference type="SUPFAM" id="SSF52374">
    <property type="entry name" value="Nucleotidylyl transferase"/>
    <property type="match status" value="1"/>
</dbReference>
<dbReference type="PRINTS" id="PR00986">
    <property type="entry name" value="TRNASYNTHVAL"/>
</dbReference>
<gene>
    <name evidence="9" type="ORF">ZIOFF_034680</name>
</gene>
<dbReference type="GO" id="GO:0005829">
    <property type="term" value="C:cytosol"/>
    <property type="evidence" value="ECO:0007669"/>
    <property type="project" value="TreeGrafter"/>
</dbReference>
<dbReference type="PANTHER" id="PTHR11946:SF93">
    <property type="entry name" value="VALINE--TRNA LIGASE, CHLOROPLASTIC_MITOCHONDRIAL 2"/>
    <property type="match status" value="1"/>
</dbReference>
<dbReference type="InterPro" id="IPR009008">
    <property type="entry name" value="Val/Leu/Ile-tRNA-synth_edit"/>
</dbReference>
<dbReference type="EC" id="6.1.1.9" evidence="1"/>
<evidence type="ECO:0000256" key="1">
    <source>
        <dbReference type="ARBA" id="ARBA00013169"/>
    </source>
</evidence>
<organism evidence="9 10">
    <name type="scientific">Zingiber officinale</name>
    <name type="common">Ginger</name>
    <name type="synonym">Amomum zingiber</name>
    <dbReference type="NCBI Taxonomy" id="94328"/>
    <lineage>
        <taxon>Eukaryota</taxon>
        <taxon>Viridiplantae</taxon>
        <taxon>Streptophyta</taxon>
        <taxon>Embryophyta</taxon>
        <taxon>Tracheophyta</taxon>
        <taxon>Spermatophyta</taxon>
        <taxon>Magnoliopsida</taxon>
        <taxon>Liliopsida</taxon>
        <taxon>Zingiberales</taxon>
        <taxon>Zingiberaceae</taxon>
        <taxon>Zingiber</taxon>
    </lineage>
</organism>
<dbReference type="InterPro" id="IPR014729">
    <property type="entry name" value="Rossmann-like_a/b/a_fold"/>
</dbReference>
<evidence type="ECO:0000259" key="8">
    <source>
        <dbReference type="Pfam" id="PF00133"/>
    </source>
</evidence>
<proteinExistence type="predicted"/>
<dbReference type="SUPFAM" id="SSF50677">
    <property type="entry name" value="ValRS/IleRS/LeuRS editing domain"/>
    <property type="match status" value="1"/>
</dbReference>